<sequence length="455" mass="50045">MAESTEVEDRVDLEEDNYMEEMDDDVEEQVEEDPEEEGGDGNFEDNDDDEEYDRSKAGASEKDQSAEANRNDDDTPHVEEEEKPTASVGEDEKDKHAQLLALPPNGSEVFIGGLPKDASEEDLRDLCEPIGDVFEVRLMKDKESGESKGFAFVSFRSKEFAKKAIDELHSKELKGKTIRCSLSETKNRLFIGNVPKNWTEDEFRKVIEDVGPGVETIELIKKMLNANFKLDGNTPTISWADPKSTPDHSAAASQVKALYVKNIPDNTSTEKIKELFQRHGEVTKVVMPPGKSGKRDFGFIHYAERSSALKAVKDTEKYEIDGQVLEVVLAKPQTDKKTEGTFPYSPGLVPTHLPHAGYGGFAGTPYGSVGTGFGVAAGFQQPMIYGRGPMPSGMHMVPMVLPDGQIGYVLQQPGVQMPPPRPRRVDRSNGPGGRGGRGGSSGGDDGNRGRRYRPY</sequence>
<keyword evidence="1" id="KW-0687">Ribonucleoprotein</keyword>
<comment type="caution">
    <text evidence="1">The sequence shown here is derived from an EMBL/GenBank/DDBJ whole genome shotgun (WGS) entry which is preliminary data.</text>
</comment>
<evidence type="ECO:0000313" key="1">
    <source>
        <dbReference type="EMBL" id="KAH9766961.1"/>
    </source>
</evidence>
<accession>A0ACB8L0M4</accession>
<protein>
    <submittedName>
        <fullName evidence="1">Heterogeneous nuclear ribonucleoprotein Q</fullName>
    </submittedName>
</protein>
<keyword evidence="2" id="KW-1185">Reference proteome</keyword>
<dbReference type="EMBL" id="CM039173">
    <property type="protein sequence ID" value="KAH9766961.1"/>
    <property type="molecule type" value="Genomic_DNA"/>
</dbReference>
<name>A0ACB8L0M4_CITSI</name>
<gene>
    <name evidence="1" type="ORF">KPL71_011111</name>
</gene>
<organism evidence="1 2">
    <name type="scientific">Citrus sinensis</name>
    <name type="common">Sweet orange</name>
    <name type="synonym">Citrus aurantium var. sinensis</name>
    <dbReference type="NCBI Taxonomy" id="2711"/>
    <lineage>
        <taxon>Eukaryota</taxon>
        <taxon>Viridiplantae</taxon>
        <taxon>Streptophyta</taxon>
        <taxon>Embryophyta</taxon>
        <taxon>Tracheophyta</taxon>
        <taxon>Spermatophyta</taxon>
        <taxon>Magnoliopsida</taxon>
        <taxon>eudicotyledons</taxon>
        <taxon>Gunneridae</taxon>
        <taxon>Pentapetalae</taxon>
        <taxon>rosids</taxon>
        <taxon>malvids</taxon>
        <taxon>Sapindales</taxon>
        <taxon>Rutaceae</taxon>
        <taxon>Aurantioideae</taxon>
        <taxon>Citrus</taxon>
    </lineage>
</organism>
<proteinExistence type="predicted"/>
<dbReference type="Proteomes" id="UP000829398">
    <property type="component" value="Chromosome 4"/>
</dbReference>
<evidence type="ECO:0000313" key="2">
    <source>
        <dbReference type="Proteomes" id="UP000829398"/>
    </source>
</evidence>
<reference evidence="2" key="1">
    <citation type="journal article" date="2023" name="Hortic. Res.">
        <title>A chromosome-level phased genome enabling allele-level studies in sweet orange: a case study on citrus Huanglongbing tolerance.</title>
        <authorList>
            <person name="Wu B."/>
            <person name="Yu Q."/>
            <person name="Deng Z."/>
            <person name="Duan Y."/>
            <person name="Luo F."/>
            <person name="Gmitter F. Jr."/>
        </authorList>
    </citation>
    <scope>NUCLEOTIDE SEQUENCE [LARGE SCALE GENOMIC DNA]</scope>
    <source>
        <strain evidence="2">cv. Valencia</strain>
    </source>
</reference>